<gene>
    <name evidence="2" type="ORF">M5D96_005386</name>
</gene>
<comment type="caution">
    <text evidence="2">The sequence shown here is derived from an EMBL/GenBank/DDBJ whole genome shotgun (WGS) entry which is preliminary data.</text>
</comment>
<reference evidence="2" key="1">
    <citation type="journal article" date="2023" name="Genome Biol. Evol.">
        <title>Long-read-based Genome Assembly of Drosophila gunungcola Reveals Fewer Chemosensory Genes in Flower-breeding Species.</title>
        <authorList>
            <person name="Negi A."/>
            <person name="Liao B.Y."/>
            <person name="Yeh S.D."/>
        </authorList>
    </citation>
    <scope>NUCLEOTIDE SEQUENCE</scope>
    <source>
        <strain evidence="2">Sukarami</strain>
    </source>
</reference>
<dbReference type="PANTHER" id="PTHR21398:SF11">
    <property type="entry name" value="HDC15381-RELATED"/>
    <property type="match status" value="1"/>
</dbReference>
<dbReference type="PANTHER" id="PTHR21398">
    <property type="entry name" value="AGAP007094-PA"/>
    <property type="match status" value="1"/>
</dbReference>
<feature type="signal peptide" evidence="1">
    <location>
        <begin position="1"/>
        <end position="19"/>
    </location>
</feature>
<sequence length="238" mass="27274">MQLLAWIYLLSWFLPWVKSAYDVVEPTVGQNITEYLHARQKRHQLIYRNGGTIRLVVGAVMSTQLEDPVVWRSMVYYYVLHFGAFTLPSAPLYPWDKWETIYARSLQEKIRSLDESHEDDTRTFAYAALENYMDQVSGSVGRGRQCLLRGICENAQVHHHHGIMAELLNVLLTKELSGGKDKEKGMRAGRKRDDSGMKELCKVQLAQAKGRLGGGLHNFAVFELVMVQSNRNPQHQLQ</sequence>
<name>A0A9Q0BRI0_9MUSC</name>
<dbReference type="SMART" id="SM00718">
    <property type="entry name" value="DM4_12"/>
    <property type="match status" value="1"/>
</dbReference>
<dbReference type="AlphaFoldDB" id="A0A9Q0BRI0"/>
<accession>A0A9Q0BRI0</accession>
<protein>
    <submittedName>
        <fullName evidence="2">Uncharacterized protein</fullName>
    </submittedName>
</protein>
<dbReference type="Proteomes" id="UP001059596">
    <property type="component" value="Unassembled WGS sequence"/>
</dbReference>
<organism evidence="2 3">
    <name type="scientific">Drosophila gunungcola</name>
    <name type="common">fruit fly</name>
    <dbReference type="NCBI Taxonomy" id="103775"/>
    <lineage>
        <taxon>Eukaryota</taxon>
        <taxon>Metazoa</taxon>
        <taxon>Ecdysozoa</taxon>
        <taxon>Arthropoda</taxon>
        <taxon>Hexapoda</taxon>
        <taxon>Insecta</taxon>
        <taxon>Pterygota</taxon>
        <taxon>Neoptera</taxon>
        <taxon>Endopterygota</taxon>
        <taxon>Diptera</taxon>
        <taxon>Brachycera</taxon>
        <taxon>Muscomorpha</taxon>
        <taxon>Ephydroidea</taxon>
        <taxon>Drosophilidae</taxon>
        <taxon>Drosophila</taxon>
        <taxon>Sophophora</taxon>
    </lineage>
</organism>
<keyword evidence="1" id="KW-0732">Signal</keyword>
<dbReference type="EMBL" id="JAMKOV010000003">
    <property type="protein sequence ID" value="KAI8041134.1"/>
    <property type="molecule type" value="Genomic_DNA"/>
</dbReference>
<dbReference type="InterPro" id="IPR006631">
    <property type="entry name" value="DM4_12"/>
</dbReference>
<keyword evidence="3" id="KW-1185">Reference proteome</keyword>
<evidence type="ECO:0000256" key="1">
    <source>
        <dbReference type="SAM" id="SignalP"/>
    </source>
</evidence>
<dbReference type="Pfam" id="PF07841">
    <property type="entry name" value="DM4_12"/>
    <property type="match status" value="1"/>
</dbReference>
<evidence type="ECO:0000313" key="3">
    <source>
        <dbReference type="Proteomes" id="UP001059596"/>
    </source>
</evidence>
<evidence type="ECO:0000313" key="2">
    <source>
        <dbReference type="EMBL" id="KAI8041134.1"/>
    </source>
</evidence>
<proteinExistence type="predicted"/>
<feature type="chain" id="PRO_5040506962" evidence="1">
    <location>
        <begin position="20"/>
        <end position="238"/>
    </location>
</feature>